<gene>
    <name evidence="2" type="ORF">XPR_3566</name>
</gene>
<evidence type="ECO:0000313" key="3">
    <source>
        <dbReference type="Proteomes" id="UP000019084"/>
    </source>
</evidence>
<proteinExistence type="predicted"/>
<evidence type="ECO:0000313" key="2">
    <source>
        <dbReference type="EMBL" id="GAE56931.1"/>
    </source>
</evidence>
<evidence type="ECO:0000256" key="1">
    <source>
        <dbReference type="SAM" id="MobiDB-lite"/>
    </source>
</evidence>
<comment type="caution">
    <text evidence="2">The sequence shown here is derived from an EMBL/GenBank/DDBJ whole genome shotgun (WGS) entry which is preliminary data.</text>
</comment>
<sequence>MPGNGSARREAQMRTMLPFSHREKVPE</sequence>
<dbReference type="Proteomes" id="UP000019084">
    <property type="component" value="Unassembled WGS sequence"/>
</dbReference>
<accession>W4SKA9</accession>
<dbReference type="AlphaFoldDB" id="W4SKA9"/>
<organism evidence="2 3">
    <name type="scientific">Xanthomonas arboricola pv. pruni MAFF 301420</name>
    <dbReference type="NCBI Taxonomy" id="1418095"/>
    <lineage>
        <taxon>Bacteria</taxon>
        <taxon>Pseudomonadati</taxon>
        <taxon>Pseudomonadota</taxon>
        <taxon>Gammaproteobacteria</taxon>
        <taxon>Lysobacterales</taxon>
        <taxon>Lysobacteraceae</taxon>
        <taxon>Xanthomonas</taxon>
    </lineage>
</organism>
<name>W4SKA9_9XANT</name>
<feature type="region of interest" description="Disordered" evidence="1">
    <location>
        <begin position="1"/>
        <end position="27"/>
    </location>
</feature>
<protein>
    <submittedName>
        <fullName evidence="2">Uncharacterized protein</fullName>
    </submittedName>
</protein>
<feature type="non-terminal residue" evidence="2">
    <location>
        <position position="27"/>
    </location>
</feature>
<reference evidence="2 3" key="1">
    <citation type="submission" date="2014-01" db="EMBL/GenBank/DDBJ databases">
        <title>Genome sequence and analysis of Xanthomonas arboricola pv. pruni.</title>
        <authorList>
            <person name="Fujikawa T."/>
            <person name="Nakazono-Nagaoka E."/>
        </authorList>
    </citation>
    <scope>NUCLEOTIDE SEQUENCE [LARGE SCALE GENOMIC DNA]</scope>
    <source>
        <strain evidence="3">MAFF 301420</strain>
    </source>
</reference>
<dbReference type="EMBL" id="BAVC01000285">
    <property type="protein sequence ID" value="GAE56931.1"/>
    <property type="molecule type" value="Genomic_DNA"/>
</dbReference>